<gene>
    <name evidence="2" type="ORF">V1I91_13680</name>
</gene>
<dbReference type="RefSeq" id="WP_272651822.1">
    <property type="nucleotide sequence ID" value="NZ_JAZDDG010000006.1"/>
</dbReference>
<dbReference type="EMBL" id="JAZDDG010000006">
    <property type="protein sequence ID" value="MEE1977132.1"/>
    <property type="molecule type" value="Genomic_DNA"/>
</dbReference>
<name>A0ABU7IW02_9FLAO</name>
<dbReference type="SUPFAM" id="SSF53474">
    <property type="entry name" value="alpha/beta-Hydrolases"/>
    <property type="match status" value="1"/>
</dbReference>
<evidence type="ECO:0000313" key="2">
    <source>
        <dbReference type="EMBL" id="MEE1977132.1"/>
    </source>
</evidence>
<evidence type="ECO:0000313" key="3">
    <source>
        <dbReference type="Proteomes" id="UP001356308"/>
    </source>
</evidence>
<reference evidence="2 3" key="1">
    <citation type="submission" date="2024-01" db="EMBL/GenBank/DDBJ databases">
        <title>Maribacter spp. originated from different algae showed divergent polysaccharides utilization ability.</title>
        <authorList>
            <person name="Wang H."/>
            <person name="Wu Y."/>
        </authorList>
    </citation>
    <scope>NUCLEOTIDE SEQUENCE [LARGE SCALE GENOMIC DNA]</scope>
    <source>
        <strain evidence="2 3">PR1</strain>
    </source>
</reference>
<feature type="domain" description="Phospholipase/carboxylesterase/thioesterase" evidence="1">
    <location>
        <begin position="40"/>
        <end position="225"/>
    </location>
</feature>
<dbReference type="Pfam" id="PF02230">
    <property type="entry name" value="Abhydrolase_2"/>
    <property type="match status" value="1"/>
</dbReference>
<sequence length="229" mass="26178">MNTIARASTLDIRFMNTTIKQVTYEHSNSYETLNKLGPQTKNVWLVFHGIGFLSKYFLRYFDELDSKENYIIAPQAPSKYYLNNQYRHVGASWLTRVDTLQETENVLNYINKVLESENIPEACNLIIFGFSQGVSIATRLIAKTDLKCKKLILYAGGLPNELTVKDFESLIANGTEISMILGTKDEYLNKNRLEEESNKLDVLFKGQAKRITFDGGHEIKKEIINSFAD</sequence>
<dbReference type="Gene3D" id="3.40.50.1820">
    <property type="entry name" value="alpha/beta hydrolase"/>
    <property type="match status" value="1"/>
</dbReference>
<dbReference type="InterPro" id="IPR003140">
    <property type="entry name" value="PLipase/COase/thioEstase"/>
</dbReference>
<organism evidence="2 3">
    <name type="scientific">Maribacter cobaltidurans</name>
    <dbReference type="NCBI Taxonomy" id="1178778"/>
    <lineage>
        <taxon>Bacteria</taxon>
        <taxon>Pseudomonadati</taxon>
        <taxon>Bacteroidota</taxon>
        <taxon>Flavobacteriia</taxon>
        <taxon>Flavobacteriales</taxon>
        <taxon>Flavobacteriaceae</taxon>
        <taxon>Maribacter</taxon>
    </lineage>
</organism>
<proteinExistence type="predicted"/>
<evidence type="ECO:0000259" key="1">
    <source>
        <dbReference type="Pfam" id="PF02230"/>
    </source>
</evidence>
<dbReference type="Proteomes" id="UP001356308">
    <property type="component" value="Unassembled WGS sequence"/>
</dbReference>
<comment type="caution">
    <text evidence="2">The sequence shown here is derived from an EMBL/GenBank/DDBJ whole genome shotgun (WGS) entry which is preliminary data.</text>
</comment>
<accession>A0ABU7IW02</accession>
<dbReference type="InterPro" id="IPR029058">
    <property type="entry name" value="AB_hydrolase_fold"/>
</dbReference>
<protein>
    <submittedName>
        <fullName evidence="2">Esterase</fullName>
    </submittedName>
</protein>
<keyword evidence="3" id="KW-1185">Reference proteome</keyword>